<evidence type="ECO:0008006" key="3">
    <source>
        <dbReference type="Google" id="ProtNLM"/>
    </source>
</evidence>
<reference evidence="1 2" key="1">
    <citation type="journal article" date="2016" name="Mol. Biol. Evol.">
        <title>Comparative Genomics of Early-Diverging Mushroom-Forming Fungi Provides Insights into the Origins of Lignocellulose Decay Capabilities.</title>
        <authorList>
            <person name="Nagy L.G."/>
            <person name="Riley R."/>
            <person name="Tritt A."/>
            <person name="Adam C."/>
            <person name="Daum C."/>
            <person name="Floudas D."/>
            <person name="Sun H."/>
            <person name="Yadav J.S."/>
            <person name="Pangilinan J."/>
            <person name="Larsson K.H."/>
            <person name="Matsuura K."/>
            <person name="Barry K."/>
            <person name="Labutti K."/>
            <person name="Kuo R."/>
            <person name="Ohm R.A."/>
            <person name="Bhattacharya S.S."/>
            <person name="Shirouzu T."/>
            <person name="Yoshinaga Y."/>
            <person name="Martin F.M."/>
            <person name="Grigoriev I.V."/>
            <person name="Hibbett D.S."/>
        </authorList>
    </citation>
    <scope>NUCLEOTIDE SEQUENCE [LARGE SCALE GENOMIC DNA]</scope>
    <source>
        <strain evidence="1 2">HHB14362 ss-1</strain>
    </source>
</reference>
<feature type="non-terminal residue" evidence="1">
    <location>
        <position position="160"/>
    </location>
</feature>
<protein>
    <recommendedName>
        <fullName evidence="3">Aspartic peptidase DDI1-type domain-containing protein</fullName>
    </recommendedName>
</protein>
<name>A0A165R6T1_9AGAM</name>
<sequence length="160" mass="17712">ELNGVQVPANAYPSMQRNAAVTRDFRCLIPKPLVVVVQINGRPAKALLDSGSLADFMSYDLANQLKVSKMELEKPLPVQLAIQGSRSKVNWGAKACLQYQTIDSERYFDLINLQSYDLILGTPFMFQHDLMIGLNPPKVVVGSAKPLLIKGEGVRLLESR</sequence>
<dbReference type="EMBL" id="KV425585">
    <property type="protein sequence ID" value="KZT23381.1"/>
    <property type="molecule type" value="Genomic_DNA"/>
</dbReference>
<dbReference type="Pfam" id="PF08284">
    <property type="entry name" value="RVP_2"/>
    <property type="match status" value="1"/>
</dbReference>
<keyword evidence="2" id="KW-1185">Reference proteome</keyword>
<dbReference type="CDD" id="cd00303">
    <property type="entry name" value="retropepsin_like"/>
    <property type="match status" value="1"/>
</dbReference>
<dbReference type="InParanoid" id="A0A165R6T1"/>
<dbReference type="SUPFAM" id="SSF50630">
    <property type="entry name" value="Acid proteases"/>
    <property type="match status" value="1"/>
</dbReference>
<dbReference type="STRING" id="1314782.A0A165R6T1"/>
<organism evidence="1 2">
    <name type="scientific">Neolentinus lepideus HHB14362 ss-1</name>
    <dbReference type="NCBI Taxonomy" id="1314782"/>
    <lineage>
        <taxon>Eukaryota</taxon>
        <taxon>Fungi</taxon>
        <taxon>Dikarya</taxon>
        <taxon>Basidiomycota</taxon>
        <taxon>Agaricomycotina</taxon>
        <taxon>Agaricomycetes</taxon>
        <taxon>Gloeophyllales</taxon>
        <taxon>Gloeophyllaceae</taxon>
        <taxon>Neolentinus</taxon>
    </lineage>
</organism>
<dbReference type="InterPro" id="IPR021109">
    <property type="entry name" value="Peptidase_aspartic_dom_sf"/>
</dbReference>
<evidence type="ECO:0000313" key="1">
    <source>
        <dbReference type="EMBL" id="KZT23381.1"/>
    </source>
</evidence>
<feature type="non-terminal residue" evidence="1">
    <location>
        <position position="1"/>
    </location>
</feature>
<proteinExistence type="predicted"/>
<gene>
    <name evidence="1" type="ORF">NEOLEDRAFT_1030872</name>
</gene>
<accession>A0A165R6T1</accession>
<dbReference type="AlphaFoldDB" id="A0A165R6T1"/>
<dbReference type="OrthoDB" id="1750432at2759"/>
<dbReference type="Proteomes" id="UP000076761">
    <property type="component" value="Unassembled WGS sequence"/>
</dbReference>
<dbReference type="Gene3D" id="2.40.70.10">
    <property type="entry name" value="Acid Proteases"/>
    <property type="match status" value="1"/>
</dbReference>
<evidence type="ECO:0000313" key="2">
    <source>
        <dbReference type="Proteomes" id="UP000076761"/>
    </source>
</evidence>